<reference evidence="3 4" key="1">
    <citation type="submission" date="2018-05" db="EMBL/GenBank/DDBJ databases">
        <title>Whole genome sequencing for identification of molecular markers to develop diagnostic detection tools for the regulated plant pathogen Lachnellula willkommii.</title>
        <authorList>
            <person name="Giroux E."/>
            <person name="Bilodeau G."/>
        </authorList>
    </citation>
    <scope>NUCLEOTIDE SEQUENCE [LARGE SCALE GENOMIC DNA]</scope>
    <source>
        <strain evidence="3 4">CBS 625.97</strain>
    </source>
</reference>
<dbReference type="Pfam" id="PF00149">
    <property type="entry name" value="Metallophos"/>
    <property type="match status" value="1"/>
</dbReference>
<comment type="caution">
    <text evidence="3">The sequence shown here is derived from an EMBL/GenBank/DDBJ whole genome shotgun (WGS) entry which is preliminary data.</text>
</comment>
<accession>A0A7D8UKP2</accession>
<dbReference type="PANTHER" id="PTHR12905">
    <property type="entry name" value="METALLOPHOSPHOESTERASE"/>
    <property type="match status" value="1"/>
</dbReference>
<feature type="domain" description="Calcineurin-like phosphoesterase" evidence="2">
    <location>
        <begin position="54"/>
        <end position="271"/>
    </location>
</feature>
<dbReference type="InterPro" id="IPR029052">
    <property type="entry name" value="Metallo-depent_PP-like"/>
</dbReference>
<dbReference type="SUPFAM" id="SSF56300">
    <property type="entry name" value="Metallo-dependent phosphatases"/>
    <property type="match status" value="1"/>
</dbReference>
<dbReference type="Proteomes" id="UP000481288">
    <property type="component" value="Unassembled WGS sequence"/>
</dbReference>
<dbReference type="InterPro" id="IPR051693">
    <property type="entry name" value="UPF0046_metallophosphoest"/>
</dbReference>
<protein>
    <submittedName>
        <fullName evidence="3">Metallophosphoesterase domain-containing protein 1</fullName>
    </submittedName>
</protein>
<gene>
    <name evidence="3" type="primary">Mpped1</name>
    <name evidence="3" type="ORF">LCER1_G007811</name>
</gene>
<dbReference type="EMBL" id="QGMG01000944">
    <property type="protein sequence ID" value="TVY50982.1"/>
    <property type="molecule type" value="Genomic_DNA"/>
</dbReference>
<sequence>MTSIRRPKKAPNGLVFNSSPPKRHFDHSSPPDDGHQAKRQRKISPLPQLSVKTRILILSDTHGVNALPERITQPIDVVLHCGDLSQGGELDSNRTTIALLSSIDAPLKLVIPGNHDLSLDEKYWSENCKPQASHIPSAARAIWAGKEAQDAGIRLLETGMHRLVLVNGGVLNIYASPGTPVATRGVDWAFGYATNEDIYNPAGAGISYAITTSTPRTEIPDHAQIDIMMTHGPAKYQLDSTRDGDSAGCPHLFRALRRVRPGVHASGHVHGSWGVSRILWEGEGERGSLPDDDDGCDDGVEGRKVVRVSDADGVRLVEGVVGNEGVETLLVNAALMGDGGKLDKLPWVVEMELPLMD</sequence>
<organism evidence="3 4">
    <name type="scientific">Lachnellula cervina</name>
    <dbReference type="NCBI Taxonomy" id="1316786"/>
    <lineage>
        <taxon>Eukaryota</taxon>
        <taxon>Fungi</taxon>
        <taxon>Dikarya</taxon>
        <taxon>Ascomycota</taxon>
        <taxon>Pezizomycotina</taxon>
        <taxon>Leotiomycetes</taxon>
        <taxon>Helotiales</taxon>
        <taxon>Lachnaceae</taxon>
        <taxon>Lachnellula</taxon>
    </lineage>
</organism>
<name>A0A7D8UKP2_9HELO</name>
<proteinExistence type="predicted"/>
<dbReference type="GO" id="GO:0016787">
    <property type="term" value="F:hydrolase activity"/>
    <property type="evidence" value="ECO:0007669"/>
    <property type="project" value="InterPro"/>
</dbReference>
<feature type="compositionally biased region" description="Basic and acidic residues" evidence="1">
    <location>
        <begin position="26"/>
        <end position="36"/>
    </location>
</feature>
<evidence type="ECO:0000259" key="2">
    <source>
        <dbReference type="Pfam" id="PF00149"/>
    </source>
</evidence>
<keyword evidence="4" id="KW-1185">Reference proteome</keyword>
<feature type="region of interest" description="Disordered" evidence="1">
    <location>
        <begin position="1"/>
        <end position="45"/>
    </location>
</feature>
<dbReference type="AlphaFoldDB" id="A0A7D8UKP2"/>
<evidence type="ECO:0000313" key="3">
    <source>
        <dbReference type="EMBL" id="TVY50982.1"/>
    </source>
</evidence>
<dbReference type="PANTHER" id="PTHR12905:SF0">
    <property type="entry name" value="CALCINEURIN-LIKE PHOSPHOESTERASE DOMAIN-CONTAINING PROTEIN"/>
    <property type="match status" value="1"/>
</dbReference>
<evidence type="ECO:0000256" key="1">
    <source>
        <dbReference type="SAM" id="MobiDB-lite"/>
    </source>
</evidence>
<dbReference type="OrthoDB" id="630188at2759"/>
<dbReference type="Gene3D" id="3.60.21.10">
    <property type="match status" value="1"/>
</dbReference>
<dbReference type="InterPro" id="IPR004843">
    <property type="entry name" value="Calcineurin-like_PHP"/>
</dbReference>
<evidence type="ECO:0000313" key="4">
    <source>
        <dbReference type="Proteomes" id="UP000481288"/>
    </source>
</evidence>